<keyword evidence="1" id="KW-0645">Protease</keyword>
<keyword evidence="1" id="KW-0378">Hydrolase</keyword>
<keyword evidence="2" id="KW-1185">Reference proteome</keyword>
<dbReference type="RefSeq" id="WP_272089797.1">
    <property type="nucleotide sequence ID" value="NZ_JAQNDL010000003.1"/>
</dbReference>
<dbReference type="InterPro" id="IPR043504">
    <property type="entry name" value="Peptidase_S1_PA_chymotrypsin"/>
</dbReference>
<evidence type="ECO:0000313" key="2">
    <source>
        <dbReference type="Proteomes" id="UP001221686"/>
    </source>
</evidence>
<dbReference type="GO" id="GO:0008233">
    <property type="term" value="F:peptidase activity"/>
    <property type="evidence" value="ECO:0007669"/>
    <property type="project" value="UniProtKB-KW"/>
</dbReference>
<dbReference type="Proteomes" id="UP001221686">
    <property type="component" value="Unassembled WGS sequence"/>
</dbReference>
<dbReference type="GO" id="GO:0006508">
    <property type="term" value="P:proteolysis"/>
    <property type="evidence" value="ECO:0007669"/>
    <property type="project" value="UniProtKB-KW"/>
</dbReference>
<organism evidence="1 2">
    <name type="scientific">Nannocystis bainbridge</name>
    <dbReference type="NCBI Taxonomy" id="2995303"/>
    <lineage>
        <taxon>Bacteria</taxon>
        <taxon>Pseudomonadati</taxon>
        <taxon>Myxococcota</taxon>
        <taxon>Polyangia</taxon>
        <taxon>Nannocystales</taxon>
        <taxon>Nannocystaceae</taxon>
        <taxon>Nannocystis</taxon>
    </lineage>
</organism>
<evidence type="ECO:0000313" key="1">
    <source>
        <dbReference type="EMBL" id="MDC0721294.1"/>
    </source>
</evidence>
<accession>A0ABT5E615</accession>
<dbReference type="InterPro" id="IPR009003">
    <property type="entry name" value="Peptidase_S1_PA"/>
</dbReference>
<dbReference type="Pfam" id="PF13365">
    <property type="entry name" value="Trypsin_2"/>
    <property type="match status" value="1"/>
</dbReference>
<proteinExistence type="predicted"/>
<dbReference type="Gene3D" id="2.40.10.10">
    <property type="entry name" value="Trypsin-like serine proteases"/>
    <property type="match status" value="2"/>
</dbReference>
<comment type="caution">
    <text evidence="1">The sequence shown here is derived from an EMBL/GenBank/DDBJ whole genome shotgun (WGS) entry which is preliminary data.</text>
</comment>
<protein>
    <submittedName>
        <fullName evidence="1">Serine protease</fullName>
    </submittedName>
</protein>
<sequence length="303" mass="32655">MAEERFTGARFSLEKLMQDYRGGLLPELAPENFGDVLGPALLKHLIYRNIHPIDGDNPSIPIVGGSFALPLSGKWPPVLTTARSCIGPAIACVGRFELAGNPAYENLGTAWLVRPDVIATAGHMGHYFGELQARGRTELYVDFLAEKGSTQSREFKVTQLLDISDALHVAFLKIDVAQGPAVPPTGLVRFASAVREDQTVCLIGYPAEKTAFYPKDLITRIFGETFDIKRVAPGRLLKVADNELWHDCSTLGGSSGSLMVDAGTGEVVGLHYGGICSGDGPRCQYNLAAPAPAIRAFMKSRNI</sequence>
<dbReference type="SUPFAM" id="SSF50494">
    <property type="entry name" value="Trypsin-like serine proteases"/>
    <property type="match status" value="1"/>
</dbReference>
<gene>
    <name evidence="1" type="ORF">POL25_30585</name>
</gene>
<dbReference type="EMBL" id="JAQNDL010000003">
    <property type="protein sequence ID" value="MDC0721294.1"/>
    <property type="molecule type" value="Genomic_DNA"/>
</dbReference>
<reference evidence="1 2" key="1">
    <citation type="submission" date="2022-11" db="EMBL/GenBank/DDBJ databases">
        <title>Minimal conservation of predation-associated metabolite biosynthetic gene clusters underscores biosynthetic potential of Myxococcota including descriptions for ten novel species: Archangium lansinium sp. nov., Myxococcus landrumus sp. nov., Nannocystis bai.</title>
        <authorList>
            <person name="Ahearne A."/>
            <person name="Stevens C."/>
            <person name="Dowd S."/>
        </authorList>
    </citation>
    <scope>NUCLEOTIDE SEQUENCE [LARGE SCALE GENOMIC DNA]</scope>
    <source>
        <strain evidence="1 2">BB15-2</strain>
    </source>
</reference>
<name>A0ABT5E615_9BACT</name>